<dbReference type="AlphaFoldDB" id="A0A506U6T0"/>
<evidence type="ECO:0000259" key="4">
    <source>
        <dbReference type="Pfam" id="PF00535"/>
    </source>
</evidence>
<proteinExistence type="inferred from homology"/>
<dbReference type="InterPro" id="IPR001173">
    <property type="entry name" value="Glyco_trans_2-like"/>
</dbReference>
<keyword evidence="6" id="KW-1185">Reference proteome</keyword>
<evidence type="ECO:0000256" key="3">
    <source>
        <dbReference type="ARBA" id="ARBA00022679"/>
    </source>
</evidence>
<dbReference type="EMBL" id="VHLH01000020">
    <property type="protein sequence ID" value="TPW27607.1"/>
    <property type="molecule type" value="Genomic_DNA"/>
</dbReference>
<comment type="caution">
    <text evidence="5">The sequence shown here is derived from an EMBL/GenBank/DDBJ whole genome shotgun (WGS) entry which is preliminary data.</text>
</comment>
<keyword evidence="3 5" id="KW-0808">Transferase</keyword>
<reference evidence="5 6" key="1">
    <citation type="submission" date="2019-06" db="EMBL/GenBank/DDBJ databases">
        <authorList>
            <person name="Li M."/>
        </authorList>
    </citation>
    <scope>NUCLEOTIDE SEQUENCE [LARGE SCALE GENOMIC DNA]</scope>
    <source>
        <strain evidence="5 6">BGMRC6574</strain>
    </source>
</reference>
<feature type="domain" description="Glycosyltransferase 2-like" evidence="4">
    <location>
        <begin position="3"/>
        <end position="127"/>
    </location>
</feature>
<evidence type="ECO:0000256" key="2">
    <source>
        <dbReference type="ARBA" id="ARBA00022676"/>
    </source>
</evidence>
<protein>
    <submittedName>
        <fullName evidence="5">Glycosyltransferase</fullName>
    </submittedName>
</protein>
<dbReference type="OrthoDB" id="6653642at2"/>
<sequence length="284" mass="30879">MLSVVVPIYRQWESVPALVTALADQTLSDAAFEIVLVDNEPDGRHTIPSCIQRENIVVCPCEAPGSYAARNAGVRVAQGAWLVFTDADCLPAPGWLEAMLAAFEGGERLVAGPIVVRASDSSPTPSEIFDTVRGIPQERYVRRGYAATANLGVSRAAFDAVGGFDAARFSGGDAEFCRRLRGEGIVPAYAPAAQVEHPARRSWAQLVLKTRRVRGGQLAPGTPWRYRSSMRVFAGLPINAWRLARANGHSARYRLIAIGMLCALWPIELAEAWRLRRGGAAERR</sequence>
<name>A0A506U6T0_9HYPH</name>
<dbReference type="PANTHER" id="PTHR43179">
    <property type="entry name" value="RHAMNOSYLTRANSFERASE WBBL"/>
    <property type="match status" value="1"/>
</dbReference>
<organism evidence="5 6">
    <name type="scientific">Pararhizobium mangrovi</name>
    <dbReference type="NCBI Taxonomy" id="2590452"/>
    <lineage>
        <taxon>Bacteria</taxon>
        <taxon>Pseudomonadati</taxon>
        <taxon>Pseudomonadota</taxon>
        <taxon>Alphaproteobacteria</taxon>
        <taxon>Hyphomicrobiales</taxon>
        <taxon>Rhizobiaceae</taxon>
        <taxon>Rhizobium/Agrobacterium group</taxon>
        <taxon>Pararhizobium</taxon>
    </lineage>
</organism>
<dbReference type="PANTHER" id="PTHR43179:SF12">
    <property type="entry name" value="GALACTOFURANOSYLTRANSFERASE GLFT2"/>
    <property type="match status" value="1"/>
</dbReference>
<dbReference type="GO" id="GO:0016757">
    <property type="term" value="F:glycosyltransferase activity"/>
    <property type="evidence" value="ECO:0007669"/>
    <property type="project" value="UniProtKB-KW"/>
</dbReference>
<dbReference type="Gene3D" id="3.90.550.10">
    <property type="entry name" value="Spore Coat Polysaccharide Biosynthesis Protein SpsA, Chain A"/>
    <property type="match status" value="1"/>
</dbReference>
<comment type="similarity">
    <text evidence="1">Belongs to the glycosyltransferase 2 family.</text>
</comment>
<dbReference type="Pfam" id="PF00535">
    <property type="entry name" value="Glycos_transf_2"/>
    <property type="match status" value="1"/>
</dbReference>
<evidence type="ECO:0000313" key="6">
    <source>
        <dbReference type="Proteomes" id="UP000320314"/>
    </source>
</evidence>
<evidence type="ECO:0000256" key="1">
    <source>
        <dbReference type="ARBA" id="ARBA00006739"/>
    </source>
</evidence>
<dbReference type="Proteomes" id="UP000320314">
    <property type="component" value="Unassembled WGS sequence"/>
</dbReference>
<accession>A0A506U6T0</accession>
<dbReference type="SUPFAM" id="SSF53448">
    <property type="entry name" value="Nucleotide-diphospho-sugar transferases"/>
    <property type="match status" value="1"/>
</dbReference>
<dbReference type="InterPro" id="IPR029044">
    <property type="entry name" value="Nucleotide-diphossugar_trans"/>
</dbReference>
<evidence type="ECO:0000313" key="5">
    <source>
        <dbReference type="EMBL" id="TPW27607.1"/>
    </source>
</evidence>
<dbReference type="CDD" id="cd00761">
    <property type="entry name" value="Glyco_tranf_GTA_type"/>
    <property type="match status" value="1"/>
</dbReference>
<keyword evidence="2" id="KW-0328">Glycosyltransferase</keyword>
<gene>
    <name evidence="5" type="ORF">FJU11_11275</name>
</gene>